<comment type="caution">
    <text evidence="1">The sequence shown here is derived from an EMBL/GenBank/DDBJ whole genome shotgun (WGS) entry which is preliminary data.</text>
</comment>
<protein>
    <submittedName>
        <fullName evidence="1">Uncharacterized protein</fullName>
    </submittedName>
</protein>
<evidence type="ECO:0000313" key="1">
    <source>
        <dbReference type="EMBL" id="OGM08214.1"/>
    </source>
</evidence>
<dbReference type="EMBL" id="MGFH01000022">
    <property type="protein sequence ID" value="OGM08214.1"/>
    <property type="molecule type" value="Genomic_DNA"/>
</dbReference>
<proteinExistence type="predicted"/>
<name>A0A1F7WZE3_9BACT</name>
<accession>A0A1F7WZE3</accession>
<organism evidence="1 2">
    <name type="scientific">Candidatus Wallbacteria bacterium GWC2_49_35</name>
    <dbReference type="NCBI Taxonomy" id="1817813"/>
    <lineage>
        <taxon>Bacteria</taxon>
        <taxon>Candidatus Walliibacteriota</taxon>
    </lineage>
</organism>
<sequence>MDKNQLYGLIFEKMDSELDVWLVYREDRYETVLGDGFYIYIDAAFLNEDRAKEYAAAERRASVSGSSKDGAHYYIYRARLFLEPRNYDPFVKFTEFVTVFDDVYRKEEIEPSIDDIALKLKN</sequence>
<dbReference type="AlphaFoldDB" id="A0A1F7WZE3"/>
<evidence type="ECO:0000313" key="2">
    <source>
        <dbReference type="Proteomes" id="UP000178735"/>
    </source>
</evidence>
<dbReference type="Proteomes" id="UP000178735">
    <property type="component" value="Unassembled WGS sequence"/>
</dbReference>
<reference evidence="1 2" key="1">
    <citation type="journal article" date="2016" name="Nat. Commun.">
        <title>Thousands of microbial genomes shed light on interconnected biogeochemical processes in an aquifer system.</title>
        <authorList>
            <person name="Anantharaman K."/>
            <person name="Brown C.T."/>
            <person name="Hug L.A."/>
            <person name="Sharon I."/>
            <person name="Castelle C.J."/>
            <person name="Probst A.J."/>
            <person name="Thomas B.C."/>
            <person name="Singh A."/>
            <person name="Wilkins M.J."/>
            <person name="Karaoz U."/>
            <person name="Brodie E.L."/>
            <person name="Williams K.H."/>
            <person name="Hubbard S.S."/>
            <person name="Banfield J.F."/>
        </authorList>
    </citation>
    <scope>NUCLEOTIDE SEQUENCE [LARGE SCALE GENOMIC DNA]</scope>
</reference>
<gene>
    <name evidence="1" type="ORF">A2008_03530</name>
</gene>